<dbReference type="AlphaFoldDB" id="A0A918F6E8"/>
<evidence type="ECO:0000259" key="3">
    <source>
        <dbReference type="Pfam" id="PF14326"/>
    </source>
</evidence>
<dbReference type="Pfam" id="PF14326">
    <property type="entry name" value="DUF4384"/>
    <property type="match status" value="1"/>
</dbReference>
<feature type="signal peptide" evidence="2">
    <location>
        <begin position="1"/>
        <end position="31"/>
    </location>
</feature>
<dbReference type="Proteomes" id="UP000603865">
    <property type="component" value="Unassembled WGS sequence"/>
</dbReference>
<dbReference type="PANTHER" id="PTHR36194:SF1">
    <property type="entry name" value="S-LAYER-LIKE PROTEIN"/>
    <property type="match status" value="1"/>
</dbReference>
<evidence type="ECO:0000256" key="1">
    <source>
        <dbReference type="SAM" id="MobiDB-lite"/>
    </source>
</evidence>
<feature type="compositionally biased region" description="Low complexity" evidence="1">
    <location>
        <begin position="230"/>
        <end position="247"/>
    </location>
</feature>
<accession>A0A918F6E8</accession>
<protein>
    <submittedName>
        <fullName evidence="4">S-layer protein</fullName>
    </submittedName>
</protein>
<keyword evidence="2" id="KW-0732">Signal</keyword>
<gene>
    <name evidence="4" type="ORF">GCM10008957_26800</name>
</gene>
<sequence>MHTTTKHANRILMLTLSAALLVSPALSSAHASGAKLSTQSIIVNPAQPELGVRVWVNKDPQGKGVASYRIGEQIRVGVQTSEDAYVYLFDVNSRGEISLFVPNGYDGPKGNFVQGGSRNVFPGQGAKYTLTVGGPRGQDRILALASRVQLDLSDIATFAGEQGFGSVTVQGEARLGQGLSDAVSGLDAQDWVTAVTWYGVGVQGQGNPQATGPLTVLTPAPAQPAPTEPSQPDTTPVQTQPVTSIQPGERQDGSFDSVIQDAFTRTRGAEALGSAETYVSRWGTGVWQKFTGAAAYGRAVILHADGSSRAYSVHGRILERYLALSTAESGGTKPPTRLGWAAGDEKIIPRNLYGTSGLYGFFQSGALYSTEKYGTFWLVGDLLKKYQGLGGSGSFLGFPNRDQYLSNGGWAGDFEGGSIRYVNGTYVVTRK</sequence>
<dbReference type="InterPro" id="IPR025493">
    <property type="entry name" value="DUF4384"/>
</dbReference>
<organism evidence="4 5">
    <name type="scientific">Deinococcus ruber</name>
    <dbReference type="NCBI Taxonomy" id="1848197"/>
    <lineage>
        <taxon>Bacteria</taxon>
        <taxon>Thermotogati</taxon>
        <taxon>Deinococcota</taxon>
        <taxon>Deinococci</taxon>
        <taxon>Deinococcales</taxon>
        <taxon>Deinococcaceae</taxon>
        <taxon>Deinococcus</taxon>
    </lineage>
</organism>
<reference evidence="4" key="1">
    <citation type="journal article" date="2014" name="Int. J. Syst. Evol. Microbiol.">
        <title>Complete genome sequence of Corynebacterium casei LMG S-19264T (=DSM 44701T), isolated from a smear-ripened cheese.</title>
        <authorList>
            <consortium name="US DOE Joint Genome Institute (JGI-PGF)"/>
            <person name="Walter F."/>
            <person name="Albersmeier A."/>
            <person name="Kalinowski J."/>
            <person name="Ruckert C."/>
        </authorList>
    </citation>
    <scope>NUCLEOTIDE SEQUENCE</scope>
    <source>
        <strain evidence="4">JCM 31311</strain>
    </source>
</reference>
<proteinExistence type="predicted"/>
<dbReference type="PANTHER" id="PTHR36194">
    <property type="entry name" value="S-LAYER-LIKE PROTEIN"/>
    <property type="match status" value="1"/>
</dbReference>
<name>A0A918F6E8_9DEIO</name>
<evidence type="ECO:0000256" key="2">
    <source>
        <dbReference type="SAM" id="SignalP"/>
    </source>
</evidence>
<dbReference type="RefSeq" id="WP_229776065.1">
    <property type="nucleotide sequence ID" value="NZ_BMQL01000014.1"/>
</dbReference>
<feature type="chain" id="PRO_5037640909" evidence="2">
    <location>
        <begin position="32"/>
        <end position="431"/>
    </location>
</feature>
<feature type="domain" description="DUF4384" evidence="3">
    <location>
        <begin position="67"/>
        <end position="147"/>
    </location>
</feature>
<feature type="region of interest" description="Disordered" evidence="1">
    <location>
        <begin position="209"/>
        <end position="253"/>
    </location>
</feature>
<dbReference type="EMBL" id="BMQL01000014">
    <property type="protein sequence ID" value="GGR12508.1"/>
    <property type="molecule type" value="Genomic_DNA"/>
</dbReference>
<keyword evidence="5" id="KW-1185">Reference proteome</keyword>
<evidence type="ECO:0000313" key="5">
    <source>
        <dbReference type="Proteomes" id="UP000603865"/>
    </source>
</evidence>
<comment type="caution">
    <text evidence="4">The sequence shown here is derived from an EMBL/GenBank/DDBJ whole genome shotgun (WGS) entry which is preliminary data.</text>
</comment>
<reference evidence="4" key="2">
    <citation type="submission" date="2020-09" db="EMBL/GenBank/DDBJ databases">
        <authorList>
            <person name="Sun Q."/>
            <person name="Ohkuma M."/>
        </authorList>
    </citation>
    <scope>NUCLEOTIDE SEQUENCE</scope>
    <source>
        <strain evidence="4">JCM 31311</strain>
    </source>
</reference>
<evidence type="ECO:0000313" key="4">
    <source>
        <dbReference type="EMBL" id="GGR12508.1"/>
    </source>
</evidence>